<name>A0A2L2TNG5_9HYPO</name>
<feature type="region of interest" description="Disordered" evidence="1">
    <location>
        <begin position="176"/>
        <end position="216"/>
    </location>
</feature>
<evidence type="ECO:0000256" key="1">
    <source>
        <dbReference type="SAM" id="MobiDB-lite"/>
    </source>
</evidence>
<organism evidence="3 4">
    <name type="scientific">Fusarium venenatum</name>
    <dbReference type="NCBI Taxonomy" id="56646"/>
    <lineage>
        <taxon>Eukaryota</taxon>
        <taxon>Fungi</taxon>
        <taxon>Dikarya</taxon>
        <taxon>Ascomycota</taxon>
        <taxon>Pezizomycotina</taxon>
        <taxon>Sordariomycetes</taxon>
        <taxon>Hypocreomycetidae</taxon>
        <taxon>Hypocreales</taxon>
        <taxon>Nectriaceae</taxon>
        <taxon>Fusarium</taxon>
    </lineage>
</organism>
<feature type="transmembrane region" description="Helical" evidence="2">
    <location>
        <begin position="315"/>
        <end position="332"/>
    </location>
</feature>
<keyword evidence="2" id="KW-1133">Transmembrane helix</keyword>
<accession>A0A2L2TNG5</accession>
<feature type="region of interest" description="Disordered" evidence="1">
    <location>
        <begin position="93"/>
        <end position="122"/>
    </location>
</feature>
<dbReference type="Proteomes" id="UP000245910">
    <property type="component" value="Chromosome II"/>
</dbReference>
<keyword evidence="2" id="KW-0812">Transmembrane</keyword>
<feature type="transmembrane region" description="Helical" evidence="2">
    <location>
        <begin position="352"/>
        <end position="373"/>
    </location>
</feature>
<dbReference type="AlphaFoldDB" id="A0A2L2TNG5"/>
<evidence type="ECO:0000256" key="2">
    <source>
        <dbReference type="SAM" id="Phobius"/>
    </source>
</evidence>
<proteinExistence type="predicted"/>
<dbReference type="EMBL" id="LN649230">
    <property type="protein sequence ID" value="CEI60855.1"/>
    <property type="molecule type" value="Genomic_DNA"/>
</dbReference>
<feature type="compositionally biased region" description="Low complexity" evidence="1">
    <location>
        <begin position="176"/>
        <end position="185"/>
    </location>
</feature>
<evidence type="ECO:0000313" key="3">
    <source>
        <dbReference type="EMBL" id="CEI60855.1"/>
    </source>
</evidence>
<feature type="transmembrane region" description="Helical" evidence="2">
    <location>
        <begin position="286"/>
        <end position="308"/>
    </location>
</feature>
<sequence length="438" mass="47937">MYRLRDLDTSSGRQQREIQRFTDWLCHLQGFDYTVLITRTPTVVKYYTSRRGHSLQRAVPTLNSSSPPGLAHAVTVPGIQNYAIARRCHLPPFPPPPIEQTSSPSCSISPSKSVPSDSLKSALDRNKQSINDPQSGRSGIHLHLATFHSKKRKKEKNRLILFCRLTVQKKRVTVLNSTTNSSTRTHSAALPGSSPVQSSPAKPSREPKPESTNLASHPGFCPSLALTQKDRLLLSDFTEKCPVLPTLSDSSCQSVSPVSQSVSGPRCILILHHHYPSLCRLIQSPFFLLSSFLCLLCLSIYLPITLLLCSNSISVTATVPTTLLYILSLSTVPPVSPGYSPLQPSISSFATLTHSLCVPVTNWLLVILALLCITIPPNQAQATAAHTLSRSLRDRQLAPAYYTPPPNLLGLATVQTEKSHIPPRQAVTHHLDASRLAP</sequence>
<keyword evidence="4" id="KW-1185">Reference proteome</keyword>
<reference evidence="4" key="1">
    <citation type="submission" date="2014-10" db="EMBL/GenBank/DDBJ databases">
        <authorList>
            <person name="King R."/>
        </authorList>
    </citation>
    <scope>NUCLEOTIDE SEQUENCE [LARGE SCALE GENOMIC DNA]</scope>
    <source>
        <strain evidence="4">A3/5</strain>
    </source>
</reference>
<evidence type="ECO:0000313" key="4">
    <source>
        <dbReference type="Proteomes" id="UP000245910"/>
    </source>
</evidence>
<feature type="compositionally biased region" description="Low complexity" evidence="1">
    <location>
        <begin position="102"/>
        <end position="121"/>
    </location>
</feature>
<protein>
    <submittedName>
        <fullName evidence="3">Uncharacterized protein</fullName>
    </submittedName>
</protein>
<keyword evidence="2" id="KW-0472">Membrane</keyword>